<dbReference type="AlphaFoldDB" id="A0A1I2KQR0"/>
<dbReference type="EMBL" id="FOOH01000004">
    <property type="protein sequence ID" value="SFF68863.1"/>
    <property type="molecule type" value="Genomic_DNA"/>
</dbReference>
<evidence type="ECO:0000313" key="6">
    <source>
        <dbReference type="Proteomes" id="UP000199116"/>
    </source>
</evidence>
<dbReference type="InterPro" id="IPR044946">
    <property type="entry name" value="Restrct_endonuc_typeI_TRD_sf"/>
</dbReference>
<dbReference type="InterPro" id="IPR000055">
    <property type="entry name" value="Restrct_endonuc_typeI_TRD"/>
</dbReference>
<dbReference type="GO" id="GO:0003677">
    <property type="term" value="F:DNA binding"/>
    <property type="evidence" value="ECO:0007669"/>
    <property type="project" value="UniProtKB-KW"/>
</dbReference>
<sequence>MNKKKDIVPKLRFPGFEENWKIESLSKVYDLKITNSFSRDKLNYKDGKVKNIHYGDIHTKFSTLFNITREDVPYINKDISIEKIDKANFCQEGDIVIADASEDIDDIGKSIEIVNINKEKVLAGLHTFLARRIDSNPVIGYGGYLFKSNAIREQIKREAQGAKVLGISKGRISNIKLCYPNSPKEQQKIANCLSSLDEVITTETEKLELLQDHKKGLLQQLFPQEGETQPKYRFPEFKNDGDWEIDTFSKFIKLYRGSSPRPINQFLTKDQDGVNWIKIGDTKKAKGFKISEVEEKITVLGSKKSRKVKKGELILANSMSYGATYELELEGCIYDGWFVLREFEDSYDRGFLIQLLNSNYLQNQYKQLAAGGIVQNISSEIVYATLLPIFSKKEQQKIAVCLSTVDKLIAAQTQKIEQLQDHKKGLLQQLFPSLNELAV</sequence>
<evidence type="ECO:0000256" key="3">
    <source>
        <dbReference type="ARBA" id="ARBA00023125"/>
    </source>
</evidence>
<dbReference type="PANTHER" id="PTHR30408:SF12">
    <property type="entry name" value="TYPE I RESTRICTION ENZYME MJAVIII SPECIFICITY SUBUNIT"/>
    <property type="match status" value="1"/>
</dbReference>
<dbReference type="GO" id="GO:0009307">
    <property type="term" value="P:DNA restriction-modification system"/>
    <property type="evidence" value="ECO:0007669"/>
    <property type="project" value="UniProtKB-KW"/>
</dbReference>
<evidence type="ECO:0000313" key="5">
    <source>
        <dbReference type="EMBL" id="SFF68863.1"/>
    </source>
</evidence>
<dbReference type="SUPFAM" id="SSF116734">
    <property type="entry name" value="DNA methylase specificity domain"/>
    <property type="match status" value="2"/>
</dbReference>
<organism evidence="5 6">
    <name type="scientific">Salegentibacter agarivorans</name>
    <dbReference type="NCBI Taxonomy" id="345907"/>
    <lineage>
        <taxon>Bacteria</taxon>
        <taxon>Pseudomonadati</taxon>
        <taxon>Bacteroidota</taxon>
        <taxon>Flavobacteriia</taxon>
        <taxon>Flavobacteriales</taxon>
        <taxon>Flavobacteriaceae</taxon>
        <taxon>Salegentibacter</taxon>
    </lineage>
</organism>
<protein>
    <submittedName>
        <fullName evidence="5">Type I restriction enzyme, S subunit</fullName>
    </submittedName>
</protein>
<dbReference type="Gene3D" id="3.90.220.20">
    <property type="entry name" value="DNA methylase specificity domains"/>
    <property type="match status" value="2"/>
</dbReference>
<gene>
    <name evidence="5" type="ORF">SAMN04488033_104124</name>
</gene>
<name>A0A1I2KQR0_9FLAO</name>
<dbReference type="InterPro" id="IPR052021">
    <property type="entry name" value="Type-I_RS_S_subunit"/>
</dbReference>
<dbReference type="Pfam" id="PF01420">
    <property type="entry name" value="Methylase_S"/>
    <property type="match status" value="2"/>
</dbReference>
<dbReference type="Proteomes" id="UP000199116">
    <property type="component" value="Unassembled WGS sequence"/>
</dbReference>
<dbReference type="RefSeq" id="WP_093303318.1">
    <property type="nucleotide sequence ID" value="NZ_FOOH01000004.1"/>
</dbReference>
<accession>A0A1I2KQR0</accession>
<comment type="similarity">
    <text evidence="1">Belongs to the type-I restriction system S methylase family.</text>
</comment>
<feature type="domain" description="Type I restriction modification DNA specificity" evidence="4">
    <location>
        <begin position="18"/>
        <end position="209"/>
    </location>
</feature>
<reference evidence="6" key="1">
    <citation type="submission" date="2016-10" db="EMBL/GenBank/DDBJ databases">
        <authorList>
            <person name="Varghese N."/>
            <person name="Submissions S."/>
        </authorList>
    </citation>
    <scope>NUCLEOTIDE SEQUENCE [LARGE SCALE GENOMIC DNA]</scope>
    <source>
        <strain evidence="6">DSM 23515</strain>
    </source>
</reference>
<keyword evidence="2" id="KW-0680">Restriction system</keyword>
<dbReference type="CDD" id="cd17283">
    <property type="entry name" value="RMtype1_S_Hpy180ORF7835P_TRD2-CR2_like"/>
    <property type="match status" value="1"/>
</dbReference>
<evidence type="ECO:0000259" key="4">
    <source>
        <dbReference type="Pfam" id="PF01420"/>
    </source>
</evidence>
<dbReference type="Gene3D" id="1.10.287.1120">
    <property type="entry name" value="Bipartite methylase S protein"/>
    <property type="match status" value="1"/>
</dbReference>
<keyword evidence="6" id="KW-1185">Reference proteome</keyword>
<proteinExistence type="inferred from homology"/>
<evidence type="ECO:0000256" key="2">
    <source>
        <dbReference type="ARBA" id="ARBA00022747"/>
    </source>
</evidence>
<feature type="domain" description="Type I restriction modification DNA specificity" evidence="4">
    <location>
        <begin position="263"/>
        <end position="420"/>
    </location>
</feature>
<dbReference type="PANTHER" id="PTHR30408">
    <property type="entry name" value="TYPE-1 RESTRICTION ENZYME ECOKI SPECIFICITY PROTEIN"/>
    <property type="match status" value="1"/>
</dbReference>
<keyword evidence="3" id="KW-0238">DNA-binding</keyword>
<evidence type="ECO:0000256" key="1">
    <source>
        <dbReference type="ARBA" id="ARBA00010923"/>
    </source>
</evidence>